<evidence type="ECO:0000313" key="14">
    <source>
        <dbReference type="Proteomes" id="UP000886744"/>
    </source>
</evidence>
<evidence type="ECO:0000256" key="3">
    <source>
        <dbReference type="ARBA" id="ARBA00012895"/>
    </source>
</evidence>
<dbReference type="Pfam" id="PF02518">
    <property type="entry name" value="HATPase_c"/>
    <property type="match status" value="1"/>
</dbReference>
<dbReference type="InterPro" id="IPR001241">
    <property type="entry name" value="Topo_IIA"/>
</dbReference>
<dbReference type="GO" id="GO:0046872">
    <property type="term" value="F:metal ion binding"/>
    <property type="evidence" value="ECO:0007669"/>
    <property type="project" value="UniProtKB-KW"/>
</dbReference>
<dbReference type="Gene3D" id="3.30.565.10">
    <property type="entry name" value="Histidine kinase-like ATPase, C-terminal domain"/>
    <property type="match status" value="1"/>
</dbReference>
<keyword evidence="6" id="KW-0067">ATP-binding</keyword>
<feature type="domain" description="Toprim" evidence="12">
    <location>
        <begin position="406"/>
        <end position="516"/>
    </location>
</feature>
<evidence type="ECO:0000259" key="12">
    <source>
        <dbReference type="PROSITE" id="PS50880"/>
    </source>
</evidence>
<dbReference type="InterPro" id="IPR013760">
    <property type="entry name" value="Topo_IIA-like_dom_sf"/>
</dbReference>
<organism evidence="13 14">
    <name type="scientific">Candidatus Coprenecus avistercoris</name>
    <dbReference type="NCBI Taxonomy" id="2840730"/>
    <lineage>
        <taxon>Bacteria</taxon>
        <taxon>Pseudomonadati</taxon>
        <taxon>Bacteroidota</taxon>
        <taxon>Bacteroidia</taxon>
        <taxon>Bacteroidales</taxon>
        <taxon>Rikenellaceae</taxon>
        <taxon>Rikenellaceae incertae sedis</taxon>
        <taxon>Candidatus Coprenecus</taxon>
    </lineage>
</organism>
<dbReference type="Pfam" id="PF01751">
    <property type="entry name" value="Toprim"/>
    <property type="match status" value="1"/>
</dbReference>
<evidence type="ECO:0000256" key="5">
    <source>
        <dbReference type="ARBA" id="ARBA00022741"/>
    </source>
</evidence>
<dbReference type="InterPro" id="IPR036890">
    <property type="entry name" value="HATPase_C_sf"/>
</dbReference>
<evidence type="ECO:0000256" key="6">
    <source>
        <dbReference type="ARBA" id="ARBA00022840"/>
    </source>
</evidence>
<accession>A0A9D1E1G1</accession>
<keyword evidence="5" id="KW-0547">Nucleotide-binding</keyword>
<dbReference type="PROSITE" id="PS50880">
    <property type="entry name" value="TOPRIM"/>
    <property type="match status" value="1"/>
</dbReference>
<dbReference type="InterPro" id="IPR013759">
    <property type="entry name" value="Topo_IIA_B_C"/>
</dbReference>
<dbReference type="FunFam" id="3.30.565.10:FF:000063">
    <property type="entry name" value="DNA topoisomerase (ATP-hydrolyzing)"/>
    <property type="match status" value="1"/>
</dbReference>
<dbReference type="EC" id="5.6.2.2" evidence="3"/>
<dbReference type="Proteomes" id="UP000886744">
    <property type="component" value="Unassembled WGS sequence"/>
</dbReference>
<dbReference type="PANTHER" id="PTHR45866">
    <property type="entry name" value="DNA GYRASE/TOPOISOMERASE SUBUNIT B"/>
    <property type="match status" value="1"/>
</dbReference>
<dbReference type="CDD" id="cd01030">
    <property type="entry name" value="TOPRIM_TopoIIA_like"/>
    <property type="match status" value="1"/>
</dbReference>
<dbReference type="Pfam" id="PF00204">
    <property type="entry name" value="DNA_gyraseB"/>
    <property type="match status" value="1"/>
</dbReference>
<protein>
    <recommendedName>
        <fullName evidence="3">DNA topoisomerase (ATP-hydrolyzing)</fullName>
        <ecNumber evidence="3">5.6.2.2</ecNumber>
    </recommendedName>
</protein>
<dbReference type="SUPFAM" id="SSF55874">
    <property type="entry name" value="ATPase domain of HSP90 chaperone/DNA topoisomerase II/histidine kinase"/>
    <property type="match status" value="1"/>
</dbReference>
<dbReference type="SMART" id="SM00387">
    <property type="entry name" value="HATPase_c"/>
    <property type="match status" value="1"/>
</dbReference>
<keyword evidence="9" id="KW-0238">DNA-binding</keyword>
<dbReference type="InterPro" id="IPR018522">
    <property type="entry name" value="TopoIIA_CS"/>
</dbReference>
<reference evidence="13" key="1">
    <citation type="submission" date="2020-10" db="EMBL/GenBank/DDBJ databases">
        <authorList>
            <person name="Gilroy R."/>
        </authorList>
    </citation>
    <scope>NUCLEOTIDE SEQUENCE</scope>
    <source>
        <strain evidence="13">ChiHjej13B12-12457</strain>
    </source>
</reference>
<reference evidence="13" key="2">
    <citation type="journal article" date="2021" name="PeerJ">
        <title>Extensive microbial diversity within the chicken gut microbiome revealed by metagenomics and culture.</title>
        <authorList>
            <person name="Gilroy R."/>
            <person name="Ravi A."/>
            <person name="Getino M."/>
            <person name="Pursley I."/>
            <person name="Horton D.L."/>
            <person name="Alikhan N.F."/>
            <person name="Baker D."/>
            <person name="Gharbi K."/>
            <person name="Hall N."/>
            <person name="Watson M."/>
            <person name="Adriaenssens E.M."/>
            <person name="Foster-Nyarko E."/>
            <person name="Jarju S."/>
            <person name="Secka A."/>
            <person name="Antonio M."/>
            <person name="Oren A."/>
            <person name="Chaudhuri R.R."/>
            <person name="La Ragione R."/>
            <person name="Hildebrand F."/>
            <person name="Pallen M.J."/>
        </authorList>
    </citation>
    <scope>NUCLEOTIDE SEQUENCE</scope>
    <source>
        <strain evidence="13">ChiHjej13B12-12457</strain>
    </source>
</reference>
<dbReference type="InterPro" id="IPR013506">
    <property type="entry name" value="Topo_IIA_bsu_dom2"/>
</dbReference>
<sequence length="615" mass="69281">MSEELRNYDGSAIETLDWYTHIRTRPGMYIGSTGDGSMPDDGLYVLVKEVIDNSIDEYASGFGKEIIITVEGRQVTVRDFGRGIPLEKLIDASSKLMTGGKFDSGVFKKSVGLNGIGIKAVNATSVYFQVTAWRDGRWRSATYSKGILEKDESGEGSSEKNGTLVSFIADDEVFHNYSYNMEFIQTMVRNYAYLNTGLTLRLNGTTYHSQNGLLDLVNETMVAEPLYPPIHLKGEDIECVITHGDSNGENIASFVNGQNTTQGGTHLAAFREAVAKTVKEHFKKDFEPADIRQSIVGAISIRVNEPGFGNQTKTKLSSKDVRPGLSLRSFIGDFVEEELDNYLHKHPETASIMLKKIQASEKERKAISGIQKNIKEKVKKASLCNKKLRDCRVHYTDTRNPLAEQSSIFITEGDSASGSITKIRDVNTQAVFSLRGKPLNCVQKSEKEVRENEEMLLLKAALNVEEDMDNLRYNKIIIATDADVDGMHIRLLMVSFFLKYYPDLIRQGHVYILQTPLFRVRNKKRSIYCYNEEEKTAAMKELGAGHEITRFKGLGEISPDEFKDFIGEEMRLDPVRLDPDDSIPPLLQFYMGKNTMDRQSFIRQNLRSDLILEIV</sequence>
<comment type="caution">
    <text evidence="13">The sequence shown here is derived from an EMBL/GenBank/DDBJ whole genome shotgun (WGS) entry which is preliminary data.</text>
</comment>
<dbReference type="FunFam" id="3.40.50.670:FF:000006">
    <property type="entry name" value="DNA topoisomerase (ATP-hydrolyzing)"/>
    <property type="match status" value="1"/>
</dbReference>
<dbReference type="PRINTS" id="PR00418">
    <property type="entry name" value="TPI2FAMILY"/>
</dbReference>
<evidence type="ECO:0000256" key="2">
    <source>
        <dbReference type="ARBA" id="ARBA00001946"/>
    </source>
</evidence>
<dbReference type="SMART" id="SM00433">
    <property type="entry name" value="TOP2c"/>
    <property type="match status" value="1"/>
</dbReference>
<dbReference type="SUPFAM" id="SSF56719">
    <property type="entry name" value="Type II DNA topoisomerase"/>
    <property type="match status" value="1"/>
</dbReference>
<keyword evidence="7" id="KW-0460">Magnesium</keyword>
<dbReference type="EMBL" id="DVHI01000054">
    <property type="protein sequence ID" value="HIR62689.1"/>
    <property type="molecule type" value="Genomic_DNA"/>
</dbReference>
<evidence type="ECO:0000256" key="8">
    <source>
        <dbReference type="ARBA" id="ARBA00023029"/>
    </source>
</evidence>
<dbReference type="PANTHER" id="PTHR45866:SF2">
    <property type="entry name" value="DNA TOPOISOMERASE (ATP-HYDROLYZING)"/>
    <property type="match status" value="1"/>
</dbReference>
<dbReference type="SUPFAM" id="SSF54211">
    <property type="entry name" value="Ribosomal protein S5 domain 2-like"/>
    <property type="match status" value="1"/>
</dbReference>
<dbReference type="PROSITE" id="PS00177">
    <property type="entry name" value="TOPOISOMERASE_II"/>
    <property type="match status" value="1"/>
</dbReference>
<dbReference type="InterPro" id="IPR020568">
    <property type="entry name" value="Ribosomal_Su5_D2-typ_SF"/>
</dbReference>
<evidence type="ECO:0000256" key="10">
    <source>
        <dbReference type="ARBA" id="ARBA00023235"/>
    </source>
</evidence>
<comment type="subunit">
    <text evidence="11">Heterotetramer composed of ParC and ParE.</text>
</comment>
<dbReference type="InterPro" id="IPR006171">
    <property type="entry name" value="TOPRIM_dom"/>
</dbReference>
<evidence type="ECO:0000256" key="7">
    <source>
        <dbReference type="ARBA" id="ARBA00022842"/>
    </source>
</evidence>
<keyword evidence="4" id="KW-0479">Metal-binding</keyword>
<dbReference type="GO" id="GO:0005524">
    <property type="term" value="F:ATP binding"/>
    <property type="evidence" value="ECO:0007669"/>
    <property type="project" value="UniProtKB-KW"/>
</dbReference>
<keyword evidence="10" id="KW-0413">Isomerase</keyword>
<comment type="cofactor">
    <cofactor evidence="2">
        <name>Mg(2+)</name>
        <dbReference type="ChEBI" id="CHEBI:18420"/>
    </cofactor>
</comment>
<dbReference type="Gene3D" id="3.30.230.10">
    <property type="match status" value="1"/>
</dbReference>
<evidence type="ECO:0000256" key="9">
    <source>
        <dbReference type="ARBA" id="ARBA00023125"/>
    </source>
</evidence>
<dbReference type="AlphaFoldDB" id="A0A9D1E1G1"/>
<gene>
    <name evidence="13" type="ORF">IAC94_04100</name>
</gene>
<proteinExistence type="predicted"/>
<keyword evidence="8" id="KW-0799">Topoisomerase</keyword>
<dbReference type="GO" id="GO:0006265">
    <property type="term" value="P:DNA topological change"/>
    <property type="evidence" value="ECO:0007669"/>
    <property type="project" value="InterPro"/>
</dbReference>
<evidence type="ECO:0000313" key="13">
    <source>
        <dbReference type="EMBL" id="HIR62689.1"/>
    </source>
</evidence>
<name>A0A9D1E1G1_9BACT</name>
<dbReference type="InterPro" id="IPR003594">
    <property type="entry name" value="HATPase_dom"/>
</dbReference>
<dbReference type="InterPro" id="IPR014721">
    <property type="entry name" value="Ribsml_uS5_D2-typ_fold_subgr"/>
</dbReference>
<dbReference type="GO" id="GO:0003918">
    <property type="term" value="F:DNA topoisomerase type II (double strand cut, ATP-hydrolyzing) activity"/>
    <property type="evidence" value="ECO:0007669"/>
    <property type="project" value="UniProtKB-EC"/>
</dbReference>
<dbReference type="GO" id="GO:0003677">
    <property type="term" value="F:DNA binding"/>
    <property type="evidence" value="ECO:0007669"/>
    <property type="project" value="UniProtKB-KW"/>
</dbReference>
<comment type="catalytic activity">
    <reaction evidence="1">
        <text>ATP-dependent breakage, passage and rejoining of double-stranded DNA.</text>
        <dbReference type="EC" id="5.6.2.2"/>
    </reaction>
</comment>
<evidence type="ECO:0000256" key="4">
    <source>
        <dbReference type="ARBA" id="ARBA00022723"/>
    </source>
</evidence>
<evidence type="ECO:0000256" key="11">
    <source>
        <dbReference type="ARBA" id="ARBA00063644"/>
    </source>
</evidence>
<evidence type="ECO:0000256" key="1">
    <source>
        <dbReference type="ARBA" id="ARBA00000185"/>
    </source>
</evidence>
<dbReference type="Gene3D" id="3.40.50.670">
    <property type="match status" value="1"/>
</dbReference>